<keyword evidence="2" id="KW-0812">Transmembrane</keyword>
<dbReference type="EMBL" id="AP035882">
    <property type="protein sequence ID" value="BFP50038.1"/>
    <property type="molecule type" value="Genomic_DNA"/>
</dbReference>
<reference evidence="3" key="1">
    <citation type="submission" date="2024-07" db="EMBL/GenBank/DDBJ databases">
        <title>Complete genome sequences of cellulolytic bacteria, Kitasatospora sp. CMC57 and Streptomyces sp. CMC78, isolated from Japanese agricultural soil.</title>
        <authorList>
            <person name="Hashimoto T."/>
            <person name="Ito M."/>
            <person name="Iwamoto M."/>
            <person name="Fukahori D."/>
            <person name="Shoda T."/>
            <person name="Sakoda M."/>
            <person name="Morohoshi T."/>
            <person name="Mitsuboshi M."/>
            <person name="Nishizawa T."/>
        </authorList>
    </citation>
    <scope>NUCLEOTIDE SEQUENCE</scope>
    <source>
        <strain evidence="3">CMC57</strain>
        <plasmid evidence="3">pCMC57_01</plasmid>
    </source>
</reference>
<evidence type="ECO:0000256" key="1">
    <source>
        <dbReference type="SAM" id="MobiDB-lite"/>
    </source>
</evidence>
<accession>A0AB33K4A3</accession>
<feature type="transmembrane region" description="Helical" evidence="2">
    <location>
        <begin position="6"/>
        <end position="31"/>
    </location>
</feature>
<protein>
    <submittedName>
        <fullName evidence="3">Uncharacterized protein</fullName>
    </submittedName>
</protein>
<geneLocation type="plasmid" evidence="3">
    <name>pCMC57_01</name>
</geneLocation>
<gene>
    <name evidence="3" type="ORF">KCMC57_64060</name>
</gene>
<keyword evidence="2" id="KW-1133">Transmembrane helix</keyword>
<proteinExistence type="predicted"/>
<keyword evidence="3" id="KW-0614">Plasmid</keyword>
<organism evidence="3">
    <name type="scientific">Kitasatospora sp. CMC57</name>
    <dbReference type="NCBI Taxonomy" id="3231513"/>
    <lineage>
        <taxon>Bacteria</taxon>
        <taxon>Bacillati</taxon>
        <taxon>Actinomycetota</taxon>
        <taxon>Actinomycetes</taxon>
        <taxon>Kitasatosporales</taxon>
        <taxon>Streptomycetaceae</taxon>
        <taxon>Kitasatospora</taxon>
    </lineage>
</organism>
<name>A0AB33K4A3_9ACTN</name>
<sequence>MLDELAGLGAIQGGAVGLVALIVLMVLRGLLVPRRIYDDMREERDTWRAAHAASEEARHVAQDQAGELLELSRTAIPLLRALPNPQPPTEGVQHAPVDQGLASQT</sequence>
<dbReference type="AlphaFoldDB" id="A0AB33K4A3"/>
<keyword evidence="2" id="KW-0472">Membrane</keyword>
<dbReference type="KEGG" id="kic:KCMC57_64060"/>
<dbReference type="RefSeq" id="WP_407992429.1">
    <property type="nucleotide sequence ID" value="NZ_AP035882.1"/>
</dbReference>
<evidence type="ECO:0000256" key="2">
    <source>
        <dbReference type="SAM" id="Phobius"/>
    </source>
</evidence>
<feature type="region of interest" description="Disordered" evidence="1">
    <location>
        <begin position="80"/>
        <end position="105"/>
    </location>
</feature>
<evidence type="ECO:0000313" key="3">
    <source>
        <dbReference type="EMBL" id="BFP50038.1"/>
    </source>
</evidence>